<keyword evidence="9" id="KW-1185">Reference proteome</keyword>
<comment type="caution">
    <text evidence="8">The sequence shown here is derived from an EMBL/GenBank/DDBJ whole genome shotgun (WGS) entry which is preliminary data.</text>
</comment>
<gene>
    <name evidence="8" type="ORF">RI543_004628</name>
</gene>
<keyword evidence="3" id="KW-0813">Transport</keyword>
<dbReference type="PANTHER" id="PTHR20772:SF2">
    <property type="entry name" value="PROTEIN FMP42"/>
    <property type="match status" value="1"/>
</dbReference>
<reference evidence="9" key="1">
    <citation type="submission" date="2023-07" db="EMBL/GenBank/DDBJ databases">
        <title>A draft genome of Kazachstania heterogenica Y-27499.</title>
        <authorList>
            <person name="Donic C."/>
            <person name="Kralova J.S."/>
            <person name="Fidel L."/>
            <person name="Ben-Dor S."/>
            <person name="Jung S."/>
        </authorList>
    </citation>
    <scope>NUCLEOTIDE SEQUENCE [LARGE SCALE GENOMIC DNA]</scope>
    <source>
        <strain evidence="9">Y27499</strain>
    </source>
</reference>
<comment type="subcellular location">
    <subcellularLocation>
        <location evidence="1">Membrane</location>
        <topology evidence="1">Multi-pass membrane protein</topology>
    </subcellularLocation>
</comment>
<evidence type="ECO:0000313" key="9">
    <source>
        <dbReference type="Proteomes" id="UP001306508"/>
    </source>
</evidence>
<feature type="transmembrane region" description="Helical" evidence="7">
    <location>
        <begin position="98"/>
        <end position="121"/>
    </location>
</feature>
<name>A0AAN7VZ99_9SACH</name>
<dbReference type="AlphaFoldDB" id="A0AAN7VZ99"/>
<evidence type="ECO:0000256" key="6">
    <source>
        <dbReference type="ARBA" id="ARBA00023136"/>
    </source>
</evidence>
<evidence type="ECO:0000256" key="2">
    <source>
        <dbReference type="ARBA" id="ARBA00006595"/>
    </source>
</evidence>
<feature type="transmembrane region" description="Helical" evidence="7">
    <location>
        <begin position="158"/>
        <end position="177"/>
    </location>
</feature>
<protein>
    <submittedName>
        <fullName evidence="8">Uncharacterized protein</fullName>
    </submittedName>
</protein>
<dbReference type="Gene3D" id="1.20.1250.20">
    <property type="entry name" value="MFS general substrate transporter like domains"/>
    <property type="match status" value="1"/>
</dbReference>
<evidence type="ECO:0000256" key="4">
    <source>
        <dbReference type="ARBA" id="ARBA00022692"/>
    </source>
</evidence>
<accession>A0AAN7VZ99</accession>
<feature type="transmembrane region" description="Helical" evidence="7">
    <location>
        <begin position="73"/>
        <end position="91"/>
    </location>
</feature>
<feature type="transmembrane region" description="Helical" evidence="7">
    <location>
        <begin position="183"/>
        <end position="206"/>
    </location>
</feature>
<feature type="transmembrane region" description="Helical" evidence="7">
    <location>
        <begin position="12"/>
        <end position="36"/>
    </location>
</feature>
<dbReference type="SUPFAM" id="SSF103473">
    <property type="entry name" value="MFS general substrate transporter"/>
    <property type="match status" value="1"/>
</dbReference>
<sequence length="317" mass="35513">MTRNKRMSNSSLKLLQITCATIWCLFSSGIIFGFAAFKTILVKDGVCSDYCLSNLTQHNDVCIEQDLKLNDMFVISVAITNLIAFPVGFILDKKGPRVCGIIGSILLALGSTFFIMARQWYPIIDCYILGYVFLAMGGPFVFISCFQLANSFPKRSGAILGLLTGCFNTSSVLFWLYKIIYQMVIIGLSLKNFFIIYMAIPAFILFCQCAFMPQKTYKNTGAVAKLTEEGLDKNGQLSEGDDGWNITSSNLERMSLLNKNEIQRHSCNYKTNSTGTNSFSRSKSILETYVENKLKRKSGGVFGILHEKDMWTQLRSP</sequence>
<evidence type="ECO:0000256" key="7">
    <source>
        <dbReference type="SAM" id="Phobius"/>
    </source>
</evidence>
<dbReference type="InterPro" id="IPR052599">
    <property type="entry name" value="SLC43A_AATransporter"/>
</dbReference>
<evidence type="ECO:0000313" key="8">
    <source>
        <dbReference type="EMBL" id="KAK5774094.1"/>
    </source>
</evidence>
<evidence type="ECO:0000256" key="3">
    <source>
        <dbReference type="ARBA" id="ARBA00022448"/>
    </source>
</evidence>
<comment type="similarity">
    <text evidence="2">Belongs to the SLC43A transporter (TC 2.A.1.44) family.</text>
</comment>
<proteinExistence type="inferred from homology"/>
<organism evidence="8 9">
    <name type="scientific">Arxiozyma heterogenica</name>
    <dbReference type="NCBI Taxonomy" id="278026"/>
    <lineage>
        <taxon>Eukaryota</taxon>
        <taxon>Fungi</taxon>
        <taxon>Dikarya</taxon>
        <taxon>Ascomycota</taxon>
        <taxon>Saccharomycotina</taxon>
        <taxon>Saccharomycetes</taxon>
        <taxon>Saccharomycetales</taxon>
        <taxon>Saccharomycetaceae</taxon>
        <taxon>Arxiozyma</taxon>
    </lineage>
</organism>
<dbReference type="GO" id="GO:0000329">
    <property type="term" value="C:fungal-type vacuole membrane"/>
    <property type="evidence" value="ECO:0007669"/>
    <property type="project" value="TreeGrafter"/>
</dbReference>
<evidence type="ECO:0000256" key="5">
    <source>
        <dbReference type="ARBA" id="ARBA00022989"/>
    </source>
</evidence>
<dbReference type="EMBL" id="JAWIZZ010000056">
    <property type="protein sequence ID" value="KAK5774094.1"/>
    <property type="molecule type" value="Genomic_DNA"/>
</dbReference>
<keyword evidence="5 7" id="KW-1133">Transmembrane helix</keyword>
<dbReference type="PANTHER" id="PTHR20772">
    <property type="entry name" value="PROTEIN FMP42"/>
    <property type="match status" value="1"/>
</dbReference>
<keyword evidence="4 7" id="KW-0812">Transmembrane</keyword>
<feature type="transmembrane region" description="Helical" evidence="7">
    <location>
        <begin position="127"/>
        <end position="146"/>
    </location>
</feature>
<keyword evidence="6 7" id="KW-0472">Membrane</keyword>
<dbReference type="InterPro" id="IPR036259">
    <property type="entry name" value="MFS_trans_sf"/>
</dbReference>
<dbReference type="Proteomes" id="UP001306508">
    <property type="component" value="Unassembled WGS sequence"/>
</dbReference>
<evidence type="ECO:0000256" key="1">
    <source>
        <dbReference type="ARBA" id="ARBA00004141"/>
    </source>
</evidence>